<comment type="subunit">
    <text evidence="2">Homotetramer.</text>
</comment>
<dbReference type="InterPro" id="IPR000424">
    <property type="entry name" value="Primosome_PriB/ssb"/>
</dbReference>
<feature type="compositionally biased region" description="Polar residues" evidence="4">
    <location>
        <begin position="116"/>
        <end position="130"/>
    </location>
</feature>
<protein>
    <recommendedName>
        <fullName evidence="2 3">Single-stranded DNA-binding protein</fullName>
        <shortName evidence="2">SSB</shortName>
    </recommendedName>
</protein>
<dbReference type="GO" id="GO:0009295">
    <property type="term" value="C:nucleoid"/>
    <property type="evidence" value="ECO:0007669"/>
    <property type="project" value="TreeGrafter"/>
</dbReference>
<evidence type="ECO:0000313" key="5">
    <source>
        <dbReference type="EMBL" id="OPF19797.1"/>
    </source>
</evidence>
<name>A0A1V4BYH2_MICAE</name>
<organism evidence="5 6">
    <name type="scientific">Microcystis aeruginosa KW</name>
    <dbReference type="NCBI Taxonomy" id="1960155"/>
    <lineage>
        <taxon>Bacteria</taxon>
        <taxon>Bacillati</taxon>
        <taxon>Cyanobacteriota</taxon>
        <taxon>Cyanophyceae</taxon>
        <taxon>Oscillatoriophycideae</taxon>
        <taxon>Chroococcales</taxon>
        <taxon>Microcystaceae</taxon>
        <taxon>Microcystis</taxon>
    </lineage>
</organism>
<sequence length="139" mass="15386">MSQNNKTLANIINSVTLVGRAGTNPETRYFESGSVVTKVNVAVRRPGKNQEPDWFPVEAWGKQAEVLANYVTKGDQVGIIGELRFDHWTDKNTEQERLKPVVRAIRIELLGNSKGTATEASQAATKTPTDMDSLEEIPF</sequence>
<keyword evidence="1 2" id="KW-0238">DNA-binding</keyword>
<dbReference type="Gene3D" id="2.40.50.140">
    <property type="entry name" value="Nucleic acid-binding proteins"/>
    <property type="match status" value="1"/>
</dbReference>
<dbReference type="CDD" id="cd04496">
    <property type="entry name" value="SSB_OBF"/>
    <property type="match status" value="1"/>
</dbReference>
<dbReference type="EMBL" id="MVGR01000002">
    <property type="protein sequence ID" value="OPF19797.1"/>
    <property type="molecule type" value="Genomic_DNA"/>
</dbReference>
<comment type="caution">
    <text evidence="5">The sequence shown here is derived from an EMBL/GenBank/DDBJ whole genome shotgun (WGS) entry which is preliminary data.</text>
</comment>
<dbReference type="PIRSF" id="PIRSF002070">
    <property type="entry name" value="SSB"/>
    <property type="match status" value="1"/>
</dbReference>
<dbReference type="GO" id="GO:0006260">
    <property type="term" value="P:DNA replication"/>
    <property type="evidence" value="ECO:0007669"/>
    <property type="project" value="InterPro"/>
</dbReference>
<accession>A0A1V4BYH2</accession>
<evidence type="ECO:0000256" key="4">
    <source>
        <dbReference type="SAM" id="MobiDB-lite"/>
    </source>
</evidence>
<dbReference type="NCBIfam" id="TIGR00621">
    <property type="entry name" value="ssb"/>
    <property type="match status" value="1"/>
</dbReference>
<dbReference type="HAMAP" id="MF_00984">
    <property type="entry name" value="SSB"/>
    <property type="match status" value="1"/>
</dbReference>
<evidence type="ECO:0000256" key="1">
    <source>
        <dbReference type="ARBA" id="ARBA00023125"/>
    </source>
</evidence>
<dbReference type="PANTHER" id="PTHR10302">
    <property type="entry name" value="SINGLE-STRANDED DNA-BINDING PROTEIN"/>
    <property type="match status" value="1"/>
</dbReference>
<dbReference type="AlphaFoldDB" id="A0A1V4BYH2"/>
<feature type="region of interest" description="Disordered" evidence="4">
    <location>
        <begin position="116"/>
        <end position="139"/>
    </location>
</feature>
<proteinExistence type="inferred from homology"/>
<dbReference type="Pfam" id="PF00436">
    <property type="entry name" value="SSB"/>
    <property type="match status" value="1"/>
</dbReference>
<reference evidence="5 6" key="1">
    <citation type="submission" date="2017-02" db="EMBL/GenBank/DDBJ databases">
        <title>Genome sequence of Microcystis aeruginosa KW.</title>
        <authorList>
            <person name="Oh H.-M."/>
            <person name="Ahn C.-Y."/>
            <person name="Jeong H."/>
            <person name="Srivastava A."/>
            <person name="Lee H.-G."/>
            <person name="Kang S.-R."/>
        </authorList>
    </citation>
    <scope>NUCLEOTIDE SEQUENCE [LARGE SCALE GENOMIC DNA]</scope>
    <source>
        <strain evidence="5 6">KW</strain>
    </source>
</reference>
<dbReference type="SUPFAM" id="SSF50249">
    <property type="entry name" value="Nucleic acid-binding proteins"/>
    <property type="match status" value="1"/>
</dbReference>
<dbReference type="GO" id="GO:0003697">
    <property type="term" value="F:single-stranded DNA binding"/>
    <property type="evidence" value="ECO:0007669"/>
    <property type="project" value="UniProtKB-UniRule"/>
</dbReference>
<evidence type="ECO:0000256" key="2">
    <source>
        <dbReference type="HAMAP-Rule" id="MF_00984"/>
    </source>
</evidence>
<gene>
    <name evidence="5" type="ORF">B1L04_03165</name>
</gene>
<dbReference type="InterPro" id="IPR011344">
    <property type="entry name" value="ssDNA-bd"/>
</dbReference>
<comment type="caution">
    <text evidence="2">Lacks conserved residue(s) required for the propagation of feature annotation.</text>
</comment>
<dbReference type="RefSeq" id="WP_079205756.1">
    <property type="nucleotide sequence ID" value="NZ_MVGR01000002.1"/>
</dbReference>
<evidence type="ECO:0000256" key="3">
    <source>
        <dbReference type="PIRNR" id="PIRNR002070"/>
    </source>
</evidence>
<dbReference type="InterPro" id="IPR012340">
    <property type="entry name" value="NA-bd_OB-fold"/>
</dbReference>
<dbReference type="PROSITE" id="PS50935">
    <property type="entry name" value="SSB"/>
    <property type="match status" value="1"/>
</dbReference>
<dbReference type="PANTHER" id="PTHR10302:SF0">
    <property type="entry name" value="SINGLE-STRANDED DNA-BINDING PROTEIN, MITOCHONDRIAL"/>
    <property type="match status" value="1"/>
</dbReference>
<evidence type="ECO:0000313" key="6">
    <source>
        <dbReference type="Proteomes" id="UP000189835"/>
    </source>
</evidence>
<dbReference type="Proteomes" id="UP000189835">
    <property type="component" value="Unassembled WGS sequence"/>
</dbReference>